<reference evidence="3" key="2">
    <citation type="journal article" date="2004" name="Chem. Biol.">
        <title>Novel avilamycin derivatives with improved polarity generated by targeted gene disruption.</title>
        <authorList>
            <person name="Weitnauer G."/>
            <person name="Hauser G."/>
            <person name="Hofmann C."/>
            <person name="Linder U."/>
            <person name="Boll R."/>
            <person name="Pelz K."/>
            <person name="Glaser S.J."/>
            <person name="Bechthold A."/>
        </authorList>
    </citation>
    <scope>NUCLEOTIDE SEQUENCE</scope>
    <source>
        <strain evidence="3">Tue57</strain>
    </source>
</reference>
<name>Q93KX2_STRVR</name>
<dbReference type="SMART" id="SM00421">
    <property type="entry name" value="HTH_LUXR"/>
    <property type="match status" value="1"/>
</dbReference>
<dbReference type="Gene3D" id="1.10.10.10">
    <property type="entry name" value="Winged helix-like DNA-binding domain superfamily/Winged helix DNA-binding domain"/>
    <property type="match status" value="1"/>
</dbReference>
<dbReference type="GO" id="GO:0003677">
    <property type="term" value="F:DNA binding"/>
    <property type="evidence" value="ECO:0007669"/>
    <property type="project" value="InterPro"/>
</dbReference>
<dbReference type="AlphaFoldDB" id="Q93KX2"/>
<dbReference type="GO" id="GO:0006355">
    <property type="term" value="P:regulation of DNA-templated transcription"/>
    <property type="evidence" value="ECO:0007669"/>
    <property type="project" value="InterPro"/>
</dbReference>
<dbReference type="InterPro" id="IPR000792">
    <property type="entry name" value="Tscrpt_reg_LuxR_C"/>
</dbReference>
<sequence>MPVTRGFAAGTGTPQRGMRPLHPGAPQLPSRRSLLRTAMIVKSGQPAAGPRNPPHLLEQPNVQEPRPAPERKSTTAGERVLGTKESAAGAWSRPGALDTSQHSSPREYQVRTAPTTLSSLDAKIIERIAAGERTTCIASKLYLSRQGVEYHVSKMMERFRVPNRTALVAKAYALGILRSEVWPPRVLQERVN</sequence>
<evidence type="ECO:0000259" key="2">
    <source>
        <dbReference type="SMART" id="SM00421"/>
    </source>
</evidence>
<evidence type="ECO:0000256" key="1">
    <source>
        <dbReference type="SAM" id="MobiDB-lite"/>
    </source>
</evidence>
<dbReference type="InterPro" id="IPR036388">
    <property type="entry name" value="WH-like_DNA-bd_sf"/>
</dbReference>
<dbReference type="EMBL" id="AF333038">
    <property type="protein sequence ID" value="AAK83173.1"/>
    <property type="molecule type" value="Genomic_DNA"/>
</dbReference>
<dbReference type="SUPFAM" id="SSF46894">
    <property type="entry name" value="C-terminal effector domain of the bipartite response regulators"/>
    <property type="match status" value="1"/>
</dbReference>
<protein>
    <submittedName>
        <fullName evidence="3">Putative response regulator</fullName>
    </submittedName>
</protein>
<evidence type="ECO:0000313" key="3">
    <source>
        <dbReference type="EMBL" id="AAK83173.1"/>
    </source>
</evidence>
<feature type="region of interest" description="Disordered" evidence="1">
    <location>
        <begin position="1"/>
        <end position="111"/>
    </location>
</feature>
<gene>
    <name evidence="3" type="primary">aviC2</name>
</gene>
<accession>Q93KX2</accession>
<dbReference type="Pfam" id="PF00196">
    <property type="entry name" value="GerE"/>
    <property type="match status" value="1"/>
</dbReference>
<reference evidence="3" key="1">
    <citation type="journal article" date="2001" name="Chem. Biol.">
        <title>Biosynthesis of the orthosomycin antibiotic avilamycin A: deductions from the molecular analysis of the avi biosynthetic gene cluster of Streptomyces viridochromogenes Tu57 and production of new antibiotics.</title>
        <authorList>
            <person name="Weitnauer G."/>
            <person name="Muhlenweg A."/>
            <person name="Trefzer A."/>
            <person name="Hoffmeister D."/>
            <person name="Sussmuth R.D."/>
            <person name="Jung G."/>
            <person name="Welzel K."/>
            <person name="Vente A."/>
            <person name="Girreser U."/>
            <person name="Bechthold A."/>
        </authorList>
    </citation>
    <scope>NUCLEOTIDE SEQUENCE</scope>
    <source>
        <strain evidence="3">Tue57</strain>
    </source>
</reference>
<dbReference type="InterPro" id="IPR016032">
    <property type="entry name" value="Sig_transdc_resp-reg_C-effctor"/>
</dbReference>
<proteinExistence type="predicted"/>
<organism evidence="3">
    <name type="scientific">Streptomyces viridochromogenes Tue57</name>
    <dbReference type="NCBI Taxonomy" id="1160705"/>
    <lineage>
        <taxon>Bacteria</taxon>
        <taxon>Bacillati</taxon>
        <taxon>Actinomycetota</taxon>
        <taxon>Actinomycetes</taxon>
        <taxon>Kitasatosporales</taxon>
        <taxon>Streptomycetaceae</taxon>
        <taxon>Streptomyces</taxon>
    </lineage>
</organism>
<feature type="domain" description="HTH luxR-type" evidence="2">
    <location>
        <begin position="114"/>
        <end position="171"/>
    </location>
</feature>